<sequence>MSAQSKKPKSKMEETQAFLDELAADFPEPTTAPSAQTPPTSATTPAVGRVKAGGKKKLTGGKEKTKDAAEDAARVSLTIERSATPDVNPPVRVSTDSTTPATGTDPEADLAFLEAQLAAAPRRPASALASSRPGTPASAASGTGKTTIGAVLQAPTGVRKSSEQSRTGTPVNEASAPASAGAGWGSSWWNSASTMLNTAKSVAIEQVAHVARQADEVQSTARKVAVEGARDVVNLEAIAARGRGLQQLREQLGDRVKGVDLEKLRHELVTRGQSALSEIINTVAPPIGEHEVVQVWFSHDMKGYDGVEGVVLSAIESIMQQTSSTDLELFYSSPHPPRSSTESRRSSRDTERSINPVEGWERAWEKTGEMLQGVKERMKDDPRRGHQNPDLPVLTIPVYLHLQPVLVPLPFPEPTTSNTPPNHLTFLITLHDDIHSLQFSTVTQYSPGDWLDVPYEVSDWVEERLVEVLRNGVEGIVQEYVATRMNLKGRSATPVESSKEDREAVAAAEDPVVAKEAGVGAEA</sequence>
<name>A0ACC2V885_9TREE</name>
<dbReference type="EMBL" id="JASBWS010000122">
    <property type="protein sequence ID" value="KAJ9095574.1"/>
    <property type="molecule type" value="Genomic_DNA"/>
</dbReference>
<comment type="caution">
    <text evidence="1">The sequence shown here is derived from an EMBL/GenBank/DDBJ whole genome shotgun (WGS) entry which is preliminary data.</text>
</comment>
<evidence type="ECO:0000313" key="1">
    <source>
        <dbReference type="EMBL" id="KAJ9095574.1"/>
    </source>
</evidence>
<protein>
    <submittedName>
        <fullName evidence="1">Uncharacterized protein</fullName>
    </submittedName>
</protein>
<accession>A0ACC2V885</accession>
<dbReference type="Proteomes" id="UP001230649">
    <property type="component" value="Unassembled WGS sequence"/>
</dbReference>
<gene>
    <name evidence="1" type="ORF">QFC20_006621</name>
</gene>
<reference evidence="1" key="1">
    <citation type="submission" date="2023-04" db="EMBL/GenBank/DDBJ databases">
        <title>Draft Genome sequencing of Naganishia species isolated from polar environments using Oxford Nanopore Technology.</title>
        <authorList>
            <person name="Leo P."/>
            <person name="Venkateswaran K."/>
        </authorList>
    </citation>
    <scope>NUCLEOTIDE SEQUENCE</scope>
    <source>
        <strain evidence="1">MNA-CCFEE 5262</strain>
    </source>
</reference>
<proteinExistence type="predicted"/>
<keyword evidence="2" id="KW-1185">Reference proteome</keyword>
<evidence type="ECO:0000313" key="2">
    <source>
        <dbReference type="Proteomes" id="UP001230649"/>
    </source>
</evidence>
<organism evidence="1 2">
    <name type="scientific">Naganishia adeliensis</name>
    <dbReference type="NCBI Taxonomy" id="92952"/>
    <lineage>
        <taxon>Eukaryota</taxon>
        <taxon>Fungi</taxon>
        <taxon>Dikarya</taxon>
        <taxon>Basidiomycota</taxon>
        <taxon>Agaricomycotina</taxon>
        <taxon>Tremellomycetes</taxon>
        <taxon>Filobasidiales</taxon>
        <taxon>Filobasidiaceae</taxon>
        <taxon>Naganishia</taxon>
    </lineage>
</organism>